<comment type="caution">
    <text evidence="8">The sequence shown here is derived from an EMBL/GenBank/DDBJ whole genome shotgun (WGS) entry which is preliminary data.</text>
</comment>
<dbReference type="Proteomes" id="UP000231195">
    <property type="component" value="Unassembled WGS sequence"/>
</dbReference>
<evidence type="ECO:0000256" key="4">
    <source>
        <dbReference type="ARBA" id="ARBA00023172"/>
    </source>
</evidence>
<accession>A0A2M7X5G1</accession>
<evidence type="ECO:0000259" key="7">
    <source>
        <dbReference type="Pfam" id="PF14294"/>
    </source>
</evidence>
<feature type="transmembrane region" description="Helical" evidence="5">
    <location>
        <begin position="322"/>
        <end position="340"/>
    </location>
</feature>
<dbReference type="InterPro" id="IPR047952">
    <property type="entry name" value="Transpos_IS4"/>
</dbReference>
<dbReference type="GO" id="GO:0004803">
    <property type="term" value="F:transposase activity"/>
    <property type="evidence" value="ECO:0007669"/>
    <property type="project" value="InterPro"/>
</dbReference>
<evidence type="ECO:0000259" key="6">
    <source>
        <dbReference type="Pfam" id="PF01609"/>
    </source>
</evidence>
<keyword evidence="4" id="KW-0233">DNA recombination</keyword>
<dbReference type="SUPFAM" id="SSF53098">
    <property type="entry name" value="Ribonuclease H-like"/>
    <property type="match status" value="1"/>
</dbReference>
<keyword evidence="5" id="KW-0812">Transmembrane</keyword>
<name>A0A2M7X5G1_UNCKA</name>
<evidence type="ECO:0000256" key="5">
    <source>
        <dbReference type="SAM" id="Phobius"/>
    </source>
</evidence>
<gene>
    <name evidence="8" type="ORF">CO179_00015</name>
</gene>
<keyword evidence="5" id="KW-1133">Transmembrane helix</keyword>
<dbReference type="Pfam" id="PF01609">
    <property type="entry name" value="DDE_Tnp_1"/>
    <property type="match status" value="1"/>
</dbReference>
<dbReference type="EMBL" id="PFWZ01000001">
    <property type="protein sequence ID" value="PJA41426.1"/>
    <property type="molecule type" value="Genomic_DNA"/>
</dbReference>
<proteinExistence type="inferred from homology"/>
<dbReference type="AlphaFoldDB" id="A0A2M7X5G1"/>
<evidence type="ECO:0000313" key="9">
    <source>
        <dbReference type="Proteomes" id="UP000231195"/>
    </source>
</evidence>
<keyword evidence="2" id="KW-0815">Transposition</keyword>
<dbReference type="InterPro" id="IPR002559">
    <property type="entry name" value="Transposase_11"/>
</dbReference>
<dbReference type="InterPro" id="IPR025399">
    <property type="entry name" value="DUF4372"/>
</dbReference>
<reference evidence="9" key="1">
    <citation type="submission" date="2017-09" db="EMBL/GenBank/DDBJ databases">
        <title>Depth-based differentiation of microbial function through sediment-hosted aquifers and enrichment of novel symbionts in the deep terrestrial subsurface.</title>
        <authorList>
            <person name="Probst A.J."/>
            <person name="Ladd B."/>
            <person name="Jarett J.K."/>
            <person name="Geller-Mcgrath D.E."/>
            <person name="Sieber C.M.K."/>
            <person name="Emerson J.B."/>
            <person name="Anantharaman K."/>
            <person name="Thomas B.C."/>
            <person name="Malmstrom R."/>
            <person name="Stieglmeier M."/>
            <person name="Klingl A."/>
            <person name="Woyke T."/>
            <person name="Ryan C.M."/>
            <person name="Banfield J.F."/>
        </authorList>
    </citation>
    <scope>NUCLEOTIDE SEQUENCE [LARGE SCALE GENOMIC DNA]</scope>
</reference>
<dbReference type="InterPro" id="IPR012337">
    <property type="entry name" value="RNaseH-like_sf"/>
</dbReference>
<dbReference type="PANTHER" id="PTHR33258:SF1">
    <property type="entry name" value="TRANSPOSASE INSL FOR INSERTION SEQUENCE ELEMENT IS186A-RELATED"/>
    <property type="match status" value="1"/>
</dbReference>
<evidence type="ECO:0000313" key="8">
    <source>
        <dbReference type="EMBL" id="PJA41426.1"/>
    </source>
</evidence>
<keyword evidence="3" id="KW-0238">DNA-binding</keyword>
<dbReference type="NCBIfam" id="NF033592">
    <property type="entry name" value="transpos_IS4_1"/>
    <property type="match status" value="1"/>
</dbReference>
<evidence type="ECO:0000256" key="2">
    <source>
        <dbReference type="ARBA" id="ARBA00022578"/>
    </source>
</evidence>
<dbReference type="PANTHER" id="PTHR33258">
    <property type="entry name" value="TRANSPOSASE INSL FOR INSERTION SEQUENCE ELEMENT IS186A-RELATED"/>
    <property type="match status" value="1"/>
</dbReference>
<organism evidence="8 9">
    <name type="scientific">candidate division WWE3 bacterium CG_4_9_14_3_um_filter_39_7</name>
    <dbReference type="NCBI Taxonomy" id="1975080"/>
    <lineage>
        <taxon>Bacteria</taxon>
        <taxon>Katanobacteria</taxon>
    </lineage>
</organism>
<keyword evidence="5" id="KW-0472">Membrane</keyword>
<evidence type="ECO:0000256" key="3">
    <source>
        <dbReference type="ARBA" id="ARBA00023125"/>
    </source>
</evidence>
<comment type="similarity">
    <text evidence="1">Belongs to the transposase 11 family.</text>
</comment>
<dbReference type="GO" id="GO:0006313">
    <property type="term" value="P:DNA transposition"/>
    <property type="evidence" value="ECO:0007669"/>
    <property type="project" value="InterPro"/>
</dbReference>
<dbReference type="Pfam" id="PF14294">
    <property type="entry name" value="DUF4372"/>
    <property type="match status" value="1"/>
</dbReference>
<feature type="domain" description="Transposase IS4-like" evidence="6">
    <location>
        <begin position="121"/>
        <end position="336"/>
    </location>
</feature>
<feature type="non-terminal residue" evidence="8">
    <location>
        <position position="383"/>
    </location>
</feature>
<feature type="domain" description="DUF4372" evidence="7">
    <location>
        <begin position="6"/>
        <end position="76"/>
    </location>
</feature>
<protein>
    <submittedName>
        <fullName evidence="8">IS4 family transposase</fullName>
    </submittedName>
</protein>
<dbReference type="GO" id="GO:0003677">
    <property type="term" value="F:DNA binding"/>
    <property type="evidence" value="ECO:0007669"/>
    <property type="project" value="UniProtKB-KW"/>
</dbReference>
<sequence>MANTTTTVLQQVLHLLPEDHFESFVGQHRADRYVKKLTCWNQLTILLYAQSSGKDSLRDIETGLIASGNRWYHLGLETVAKSTLARANEKRPYHIYESLFYEVLKKCRNLVSGTASFSFKNDLYALDSTTIDLCLSLFPWAKFRTAKGAIKLHTLFNVRSQIPTLVMITDGKTNDIKPAHLIDFSSFPKGTIFVFDRAYNDYSLLRKIKDAGHHFVIRMKKNSHIFRILGHERAVHGKGVLADETVAFALPEAQESYPNDIRLVTYYDDEHDEMYQFLTDEFRLSALNIALVYKNRWQIELFFKWIKQHLQIKTFLGTSKNAVLTQIWIAMIYYLLLAWIKFQTKFKGSLHTLTVMFREVCLQPVQIINLLSLTTLTIKKALP</sequence>
<evidence type="ECO:0000256" key="1">
    <source>
        <dbReference type="ARBA" id="ARBA00010075"/>
    </source>
</evidence>